<dbReference type="InterPro" id="IPR004089">
    <property type="entry name" value="MCPsignal_dom"/>
</dbReference>
<evidence type="ECO:0000256" key="6">
    <source>
        <dbReference type="ARBA" id="ARBA00023136"/>
    </source>
</evidence>
<organism evidence="14 15">
    <name type="scientific">Clostridium neuense</name>
    <dbReference type="NCBI Taxonomy" id="1728934"/>
    <lineage>
        <taxon>Bacteria</taxon>
        <taxon>Bacillati</taxon>
        <taxon>Bacillota</taxon>
        <taxon>Clostridia</taxon>
        <taxon>Eubacteriales</taxon>
        <taxon>Clostridiaceae</taxon>
        <taxon>Clostridium</taxon>
    </lineage>
</organism>
<dbReference type="InterPro" id="IPR003660">
    <property type="entry name" value="HAMP_dom"/>
</dbReference>
<evidence type="ECO:0000256" key="5">
    <source>
        <dbReference type="ARBA" id="ARBA00022989"/>
    </source>
</evidence>
<evidence type="ECO:0000259" key="13">
    <source>
        <dbReference type="PROSITE" id="PS50885"/>
    </source>
</evidence>
<dbReference type="SMART" id="SM00304">
    <property type="entry name" value="HAMP"/>
    <property type="match status" value="2"/>
</dbReference>
<proteinExistence type="inferred from homology"/>
<accession>A0ABW8TLS0</accession>
<evidence type="ECO:0000256" key="3">
    <source>
        <dbReference type="ARBA" id="ARBA00022500"/>
    </source>
</evidence>
<keyword evidence="5 11" id="KW-1133">Transmembrane helix</keyword>
<keyword evidence="6 11" id="KW-0472">Membrane</keyword>
<evidence type="ECO:0000256" key="2">
    <source>
        <dbReference type="ARBA" id="ARBA00022475"/>
    </source>
</evidence>
<comment type="caution">
    <text evidence="14">The sequence shown here is derived from an EMBL/GenBank/DDBJ whole genome shotgun (WGS) entry which is preliminary data.</text>
</comment>
<dbReference type="InterPro" id="IPR029151">
    <property type="entry name" value="Sensor-like_sf"/>
</dbReference>
<evidence type="ECO:0000256" key="1">
    <source>
        <dbReference type="ARBA" id="ARBA00004651"/>
    </source>
</evidence>
<evidence type="ECO:0000256" key="11">
    <source>
        <dbReference type="SAM" id="Phobius"/>
    </source>
</evidence>
<dbReference type="Proteomes" id="UP001623592">
    <property type="component" value="Unassembled WGS sequence"/>
</dbReference>
<evidence type="ECO:0000256" key="8">
    <source>
        <dbReference type="ARBA" id="ARBA00029447"/>
    </source>
</evidence>
<dbReference type="PANTHER" id="PTHR32089:SF112">
    <property type="entry name" value="LYSOZYME-LIKE PROTEIN-RELATED"/>
    <property type="match status" value="1"/>
</dbReference>
<dbReference type="EMBL" id="JBJIAA010000028">
    <property type="protein sequence ID" value="MFL0253201.1"/>
    <property type="molecule type" value="Genomic_DNA"/>
</dbReference>
<protein>
    <submittedName>
        <fullName evidence="14">Methyl-accepting chemotaxis protein</fullName>
    </submittedName>
</protein>
<dbReference type="RefSeq" id="WP_406789869.1">
    <property type="nucleotide sequence ID" value="NZ_JBJIAA010000028.1"/>
</dbReference>
<feature type="coiled-coil region" evidence="10">
    <location>
        <begin position="439"/>
        <end position="466"/>
    </location>
</feature>
<keyword evidence="10" id="KW-0175">Coiled coil</keyword>
<keyword evidence="2" id="KW-1003">Cell membrane</keyword>
<keyword evidence="7 9" id="KW-0807">Transducer</keyword>
<comment type="similarity">
    <text evidence="8">Belongs to the methyl-accepting chemotaxis (MCP) protein family.</text>
</comment>
<dbReference type="Gene3D" id="1.10.287.950">
    <property type="entry name" value="Methyl-accepting chemotaxis protein"/>
    <property type="match status" value="1"/>
</dbReference>
<name>A0ABW8TLS0_9CLOT</name>
<evidence type="ECO:0000313" key="14">
    <source>
        <dbReference type="EMBL" id="MFL0253201.1"/>
    </source>
</evidence>
<dbReference type="SUPFAM" id="SSF103190">
    <property type="entry name" value="Sensory domain-like"/>
    <property type="match status" value="1"/>
</dbReference>
<dbReference type="Pfam" id="PF00015">
    <property type="entry name" value="MCPsignal"/>
    <property type="match status" value="1"/>
</dbReference>
<dbReference type="PANTHER" id="PTHR32089">
    <property type="entry name" value="METHYL-ACCEPTING CHEMOTAXIS PROTEIN MCPB"/>
    <property type="match status" value="1"/>
</dbReference>
<dbReference type="PROSITE" id="PS50885">
    <property type="entry name" value="HAMP"/>
    <property type="match status" value="1"/>
</dbReference>
<keyword evidence="3" id="KW-0145">Chemotaxis</keyword>
<comment type="subcellular location">
    <subcellularLocation>
        <location evidence="1">Cell membrane</location>
        <topology evidence="1">Multi-pass membrane protein</topology>
    </subcellularLocation>
</comment>
<keyword evidence="4 11" id="KW-0812">Transmembrane</keyword>
<dbReference type="CDD" id="cd18774">
    <property type="entry name" value="PDC2_HK_sensor"/>
    <property type="match status" value="1"/>
</dbReference>
<dbReference type="Gene3D" id="6.10.340.10">
    <property type="match status" value="1"/>
</dbReference>
<sequence>MKSIKKQFIVLILALVLIPIAIVDLSYYFLASDAIKSQVKNNNKVIANSVSKDVQSFVQKAYSVSEEIVNNNDVKSLVPDKQKSVLVSSINRNKYFDLFYIQDTKGMQTARNSGKLADRSKRWWFIKIIKDKEPFVTKSYYSVSNNSTVCSIILPIYDQAKKLISVFGADLKLDSLQSLVEKSNTQKGSYTYIIDGDGTVIAHPDKNQVAQMYNYKTKKKTVMLKDASGKVMMNSDGSQKTKQVDIKVPEKLGNSVANALKGESGNIEYVDNDGKNQMCVYNSISIPGSSDKWAVITVQDKSVALQPIKNIQYINITILVIVVVLIILITLYSVQSLTNPIIKLKALMEKASQGDLTVHSYYNSKNEIGDLSNSFNSMIDDMKKLINKISETSGKVTLSSSSLVSVANENVKAIEEIAGTITNIAEGAQDQAVGAENGLNAANNLSNELEKMMSDVERMMASTEETVNSNNRGVKVIDKLEGESNKNNEVIKKVAKVINLLNDKANSIGEIVETISAISEQTNLLALNAAIEAARAGEHGKGFSVVAEEVRKLSEGTSNASSKVKEILDTIQNDVAEASEAINYANSVADDQNAAVKDTKLIFSDIASSVNNVIIKVKNISKSIENVDTSRNEVLDVLNKAAEMATNLSSSSEEVSAATQQQTASMNEMNNFALQLKDVSNNLNDEIKAFKIAK</sequence>
<keyword evidence="15" id="KW-1185">Reference proteome</keyword>
<dbReference type="Pfam" id="PF00672">
    <property type="entry name" value="HAMP"/>
    <property type="match status" value="1"/>
</dbReference>
<evidence type="ECO:0000313" key="15">
    <source>
        <dbReference type="Proteomes" id="UP001623592"/>
    </source>
</evidence>
<evidence type="ECO:0000256" key="4">
    <source>
        <dbReference type="ARBA" id="ARBA00022692"/>
    </source>
</evidence>
<gene>
    <name evidence="14" type="ORF">ACJDT4_22605</name>
</gene>
<evidence type="ECO:0000256" key="10">
    <source>
        <dbReference type="SAM" id="Coils"/>
    </source>
</evidence>
<evidence type="ECO:0000256" key="9">
    <source>
        <dbReference type="PROSITE-ProRule" id="PRU00284"/>
    </source>
</evidence>
<dbReference type="SMART" id="SM00283">
    <property type="entry name" value="MA"/>
    <property type="match status" value="1"/>
</dbReference>
<reference evidence="14 15" key="1">
    <citation type="submission" date="2024-11" db="EMBL/GenBank/DDBJ databases">
        <authorList>
            <person name="Heng Y.C."/>
            <person name="Lim A.C.H."/>
            <person name="Lee J.K.Y."/>
            <person name="Kittelmann S."/>
        </authorList>
    </citation>
    <scope>NUCLEOTIDE SEQUENCE [LARGE SCALE GENOMIC DNA]</scope>
    <source>
        <strain evidence="14 15">WILCCON 0114</strain>
    </source>
</reference>
<feature type="domain" description="HAMP" evidence="13">
    <location>
        <begin position="335"/>
        <end position="387"/>
    </location>
</feature>
<dbReference type="SUPFAM" id="SSF58104">
    <property type="entry name" value="Methyl-accepting chemotaxis protein (MCP) signaling domain"/>
    <property type="match status" value="1"/>
</dbReference>
<feature type="domain" description="Methyl-accepting transducer" evidence="12">
    <location>
        <begin position="406"/>
        <end position="670"/>
    </location>
</feature>
<dbReference type="Pfam" id="PF02743">
    <property type="entry name" value="dCache_1"/>
    <property type="match status" value="1"/>
</dbReference>
<evidence type="ECO:0000259" key="12">
    <source>
        <dbReference type="PROSITE" id="PS50111"/>
    </source>
</evidence>
<dbReference type="CDD" id="cd18773">
    <property type="entry name" value="PDC1_HK_sensor"/>
    <property type="match status" value="1"/>
</dbReference>
<evidence type="ECO:0000256" key="7">
    <source>
        <dbReference type="ARBA" id="ARBA00023224"/>
    </source>
</evidence>
<dbReference type="InterPro" id="IPR033479">
    <property type="entry name" value="dCache_1"/>
</dbReference>
<dbReference type="Gene3D" id="3.30.450.20">
    <property type="entry name" value="PAS domain"/>
    <property type="match status" value="2"/>
</dbReference>
<dbReference type="PROSITE" id="PS50111">
    <property type="entry name" value="CHEMOTAXIS_TRANSDUC_2"/>
    <property type="match status" value="1"/>
</dbReference>
<feature type="transmembrane region" description="Helical" evidence="11">
    <location>
        <begin position="313"/>
        <end position="334"/>
    </location>
</feature>
<dbReference type="CDD" id="cd06225">
    <property type="entry name" value="HAMP"/>
    <property type="match status" value="1"/>
</dbReference>